<dbReference type="EMBL" id="BJON01000015">
    <property type="protein sequence ID" value="GED70420.1"/>
    <property type="molecule type" value="Genomic_DNA"/>
</dbReference>
<feature type="transmembrane region" description="Helical" evidence="1">
    <location>
        <begin position="129"/>
        <end position="149"/>
    </location>
</feature>
<dbReference type="OrthoDB" id="120091at2"/>
<dbReference type="Proteomes" id="UP000319578">
    <property type="component" value="Unassembled WGS sequence"/>
</dbReference>
<keyword evidence="5" id="KW-1185">Reference proteome</keyword>
<dbReference type="PATRIC" id="fig|54915.3.peg.1359"/>
<dbReference type="InterPro" id="IPR031306">
    <property type="entry name" value="CcdC"/>
</dbReference>
<proteinExistence type="predicted"/>
<feature type="transmembrane region" description="Helical" evidence="1">
    <location>
        <begin position="38"/>
        <end position="54"/>
    </location>
</feature>
<dbReference type="PANTHER" id="PTHR39164">
    <property type="entry name" value="PROTEIN CCDC"/>
    <property type="match status" value="1"/>
</dbReference>
<feature type="transmembrane region" description="Helical" evidence="1">
    <location>
        <begin position="6"/>
        <end position="26"/>
    </location>
</feature>
<evidence type="ECO:0000313" key="5">
    <source>
        <dbReference type="Proteomes" id="UP000319578"/>
    </source>
</evidence>
<evidence type="ECO:0000313" key="3">
    <source>
        <dbReference type="EMBL" id="KNB72567.1"/>
    </source>
</evidence>
<dbReference type="AlphaFoldDB" id="A0A0K9YV85"/>
<keyword evidence="1" id="KW-0472">Membrane</keyword>
<dbReference type="Proteomes" id="UP000036834">
    <property type="component" value="Unassembled WGS sequence"/>
</dbReference>
<comment type="caution">
    <text evidence="3">The sequence shown here is derived from an EMBL/GenBank/DDBJ whole genome shotgun (WGS) entry which is preliminary data.</text>
</comment>
<dbReference type="PANTHER" id="PTHR39164:SF1">
    <property type="entry name" value="PROTEIN CCDC"/>
    <property type="match status" value="1"/>
</dbReference>
<reference evidence="3" key="2">
    <citation type="submission" date="2015-07" db="EMBL/GenBank/DDBJ databases">
        <title>MeaNS - Measles Nucleotide Surveillance Program.</title>
        <authorList>
            <person name="Tran T."/>
            <person name="Druce J."/>
        </authorList>
    </citation>
    <scope>NUCLEOTIDE SEQUENCE</scope>
    <source>
        <strain evidence="3">DSM 9887</strain>
    </source>
</reference>
<feature type="transmembrane region" description="Helical" evidence="1">
    <location>
        <begin position="98"/>
        <end position="117"/>
    </location>
</feature>
<keyword evidence="1" id="KW-1133">Transmembrane helix</keyword>
<gene>
    <name evidence="2" type="primary">ccdC</name>
    <name evidence="3" type="ORF">ADS79_11945</name>
    <name evidence="2" type="ORF">BRE01_41220</name>
</gene>
<dbReference type="PIRSF" id="PIRSF021441">
    <property type="entry name" value="DUF1453"/>
    <property type="match status" value="1"/>
</dbReference>
<evidence type="ECO:0000256" key="1">
    <source>
        <dbReference type="SAM" id="Phobius"/>
    </source>
</evidence>
<organism evidence="3 4">
    <name type="scientific">Brevibacillus reuszeri</name>
    <dbReference type="NCBI Taxonomy" id="54915"/>
    <lineage>
        <taxon>Bacteria</taxon>
        <taxon>Bacillati</taxon>
        <taxon>Bacillota</taxon>
        <taxon>Bacilli</taxon>
        <taxon>Bacillales</taxon>
        <taxon>Paenibacillaceae</taxon>
        <taxon>Brevibacillus</taxon>
    </lineage>
</organism>
<dbReference type="EMBL" id="LGIQ01000007">
    <property type="protein sequence ID" value="KNB72567.1"/>
    <property type="molecule type" value="Genomic_DNA"/>
</dbReference>
<dbReference type="STRING" id="54915.ADS79_11945"/>
<feature type="transmembrane region" description="Helical" evidence="1">
    <location>
        <begin position="66"/>
        <end position="86"/>
    </location>
</feature>
<sequence length="159" mass="17910">MQILSSTALGVLVPLLMATAVIFLRMKRQKKPVSAKSIILPPFFMATGFAMFFLPEAATPPMYDVGAFLVGLVFSIPLILTSRFEIIGQDVYLKRSRAFFFILMGLLVIRLVIKLLINDSFTPIQTGGLFFLLAFGMLVPWRIAMLYMYRQLTKKTFGT</sequence>
<accession>A0A0K9YV85</accession>
<reference evidence="4" key="1">
    <citation type="submission" date="2015-07" db="EMBL/GenBank/DDBJ databases">
        <title>Genome sequencing project for genomic taxonomy and phylogenomics of Bacillus-like bacteria.</title>
        <authorList>
            <person name="Liu B."/>
            <person name="Wang J."/>
            <person name="Zhu Y."/>
            <person name="Liu G."/>
            <person name="Chen Q."/>
            <person name="Chen Z."/>
            <person name="Lan J."/>
            <person name="Che J."/>
            <person name="Ge C."/>
            <person name="Shi H."/>
            <person name="Pan Z."/>
            <person name="Liu X."/>
        </authorList>
    </citation>
    <scope>NUCLEOTIDE SEQUENCE [LARGE SCALE GENOMIC DNA]</scope>
    <source>
        <strain evidence="4">DSM 9887</strain>
    </source>
</reference>
<dbReference type="RefSeq" id="WP_049738619.1">
    <property type="nucleotide sequence ID" value="NZ_BJON01000015.1"/>
</dbReference>
<dbReference type="InterPro" id="IPR058247">
    <property type="entry name" value="DUF1453"/>
</dbReference>
<protein>
    <submittedName>
        <fullName evidence="3">Membrane protein</fullName>
    </submittedName>
</protein>
<reference evidence="2 5" key="3">
    <citation type="submission" date="2019-06" db="EMBL/GenBank/DDBJ databases">
        <title>Whole genome shotgun sequence of Brevibacillus reuszeri NBRC 15719.</title>
        <authorList>
            <person name="Hosoyama A."/>
            <person name="Uohara A."/>
            <person name="Ohji S."/>
            <person name="Ichikawa N."/>
        </authorList>
    </citation>
    <scope>NUCLEOTIDE SEQUENCE [LARGE SCALE GENOMIC DNA]</scope>
    <source>
        <strain evidence="2 5">NBRC 15719</strain>
    </source>
</reference>
<name>A0A0K9YV85_9BACL</name>
<evidence type="ECO:0000313" key="4">
    <source>
        <dbReference type="Proteomes" id="UP000036834"/>
    </source>
</evidence>
<dbReference type="Pfam" id="PF07301">
    <property type="entry name" value="DUF1453"/>
    <property type="match status" value="1"/>
</dbReference>
<evidence type="ECO:0000313" key="2">
    <source>
        <dbReference type="EMBL" id="GED70420.1"/>
    </source>
</evidence>
<keyword evidence="1" id="KW-0812">Transmembrane</keyword>